<gene>
    <name evidence="1" type="ORF">DLAC_01602</name>
</gene>
<dbReference type="InParanoid" id="A0A152A5U8"/>
<sequence>MARTKKKKNNTAQLLTLKNLINSKSTAIAVVNSLSNETNQILMGNELQRSMIQQSMNNIRSSSLSIYLYHTILKMIATTKNDNIEVRRYYDSCKLNYALVCHGWFRICQQIQNSLKNDVGRFFGNEIERLEYCSNPNNIYHWMGKEQIRYKFNSFKKSPFSLYQFENVKYLTLYFGDLIEFVNGLTTYRENNNNISIETIEIYNIKDESINWILLNFVNQIKIPNVKYSFKFVIDEFGDNPDSWDGVEYGLRKPSTIDQLHEINFETDALHLASYTSENAFDSFKYLIMLLDPISLKLKSYGDTEDRNPIIDIFHSISIHNHQYQRVNIDITPIPLNAFYRFLLQPNIHTLKIGLLFHQIFTFYHNNDDSNNNDNDNRVFSTEYYDELDKRIEDNSLFCEGYTYYDNSPNKVHSHDLWNKCKDLMKNHKTLTNLSLKESEHCYTYSHYDNKPTNITTEFIEDFKELLHSISPNISKLQLRMKFLTAEILTNFLDTNHTLNTIILDNGHFKFESDESDESNGVLEPKQIIKTNNNNIEIKIKIPKEYL</sequence>
<dbReference type="Proteomes" id="UP000076078">
    <property type="component" value="Unassembled WGS sequence"/>
</dbReference>
<evidence type="ECO:0000313" key="2">
    <source>
        <dbReference type="Proteomes" id="UP000076078"/>
    </source>
</evidence>
<evidence type="ECO:0000313" key="1">
    <source>
        <dbReference type="EMBL" id="KYR01602.1"/>
    </source>
</evidence>
<dbReference type="AlphaFoldDB" id="A0A152A5U8"/>
<dbReference type="FunCoup" id="A0A152A5U8">
    <property type="interactions" value="170"/>
</dbReference>
<protein>
    <submittedName>
        <fullName evidence="1">Uncharacterized protein</fullName>
    </submittedName>
</protein>
<reference evidence="1 2" key="1">
    <citation type="submission" date="2015-12" db="EMBL/GenBank/DDBJ databases">
        <title>Dictyostelia acquired genes for synthesis and detection of signals that induce cell-type specialization by lateral gene transfer from prokaryotes.</title>
        <authorList>
            <person name="Gloeckner G."/>
            <person name="Schaap P."/>
        </authorList>
    </citation>
    <scope>NUCLEOTIDE SEQUENCE [LARGE SCALE GENOMIC DNA]</scope>
    <source>
        <strain evidence="1 2">TK</strain>
    </source>
</reference>
<organism evidence="1 2">
    <name type="scientific">Tieghemostelium lacteum</name>
    <name type="common">Slime mold</name>
    <name type="synonym">Dictyostelium lacteum</name>
    <dbReference type="NCBI Taxonomy" id="361077"/>
    <lineage>
        <taxon>Eukaryota</taxon>
        <taxon>Amoebozoa</taxon>
        <taxon>Evosea</taxon>
        <taxon>Eumycetozoa</taxon>
        <taxon>Dictyostelia</taxon>
        <taxon>Dictyosteliales</taxon>
        <taxon>Raperosteliaceae</taxon>
        <taxon>Tieghemostelium</taxon>
    </lineage>
</organism>
<comment type="caution">
    <text evidence="1">The sequence shown here is derived from an EMBL/GenBank/DDBJ whole genome shotgun (WGS) entry which is preliminary data.</text>
</comment>
<dbReference type="OrthoDB" id="23031at2759"/>
<dbReference type="PANTHER" id="PTHR32556">
    <property type="entry name" value="F-BOX DOMAIN-CONTAINING PROTEIN-RELATED-RELATED"/>
    <property type="match status" value="1"/>
</dbReference>
<keyword evidence="2" id="KW-1185">Reference proteome</keyword>
<dbReference type="EMBL" id="LODT01000006">
    <property type="protein sequence ID" value="KYR01602.1"/>
    <property type="molecule type" value="Genomic_DNA"/>
</dbReference>
<name>A0A152A5U8_TIELA</name>
<proteinExistence type="predicted"/>
<accession>A0A152A5U8</accession>